<dbReference type="Pfam" id="PF02954">
    <property type="entry name" value="HTH_8"/>
    <property type="match status" value="1"/>
</dbReference>
<dbReference type="InterPro" id="IPR011006">
    <property type="entry name" value="CheY-like_superfamily"/>
</dbReference>
<evidence type="ECO:0000259" key="7">
    <source>
        <dbReference type="PROSITE" id="PS50110"/>
    </source>
</evidence>
<dbReference type="RefSeq" id="WP_400881786.1">
    <property type="nucleotide sequence ID" value="NZ_JBIWXY010000001.1"/>
</dbReference>
<dbReference type="Pfam" id="PF25601">
    <property type="entry name" value="AAA_lid_14"/>
    <property type="match status" value="1"/>
</dbReference>
<accession>A0ABW8GM73</accession>
<protein>
    <submittedName>
        <fullName evidence="8">Sigma-54-dependent transcriptional regulator</fullName>
    </submittedName>
</protein>
<keyword evidence="3" id="KW-0805">Transcription regulation</keyword>
<name>A0ABW8GM73_9PROT</name>
<dbReference type="SMART" id="SM00448">
    <property type="entry name" value="REC"/>
    <property type="match status" value="1"/>
</dbReference>
<dbReference type="InterPro" id="IPR001789">
    <property type="entry name" value="Sig_transdc_resp-reg_receiver"/>
</dbReference>
<dbReference type="Gene3D" id="3.40.50.300">
    <property type="entry name" value="P-loop containing nucleotide triphosphate hydrolases"/>
    <property type="match status" value="1"/>
</dbReference>
<proteinExistence type="predicted"/>
<gene>
    <name evidence="8" type="ORF">ACIKP9_09540</name>
</gene>
<dbReference type="InterPro" id="IPR002197">
    <property type="entry name" value="HTH_Fis"/>
</dbReference>
<comment type="caution">
    <text evidence="8">The sequence shown here is derived from an EMBL/GenBank/DDBJ whole genome shotgun (WGS) entry which is preliminary data.</text>
</comment>
<evidence type="ECO:0000256" key="5">
    <source>
        <dbReference type="PROSITE-ProRule" id="PRU00169"/>
    </source>
</evidence>
<dbReference type="InterPro" id="IPR027417">
    <property type="entry name" value="P-loop_NTPase"/>
</dbReference>
<evidence type="ECO:0000256" key="2">
    <source>
        <dbReference type="ARBA" id="ARBA00022840"/>
    </source>
</evidence>
<dbReference type="PANTHER" id="PTHR32071">
    <property type="entry name" value="TRANSCRIPTIONAL REGULATORY PROTEIN"/>
    <property type="match status" value="1"/>
</dbReference>
<dbReference type="InterPro" id="IPR025944">
    <property type="entry name" value="Sigma_54_int_dom_CS"/>
</dbReference>
<keyword evidence="1" id="KW-0547">Nucleotide-binding</keyword>
<feature type="domain" description="Sigma-54 factor interaction" evidence="6">
    <location>
        <begin position="146"/>
        <end position="375"/>
    </location>
</feature>
<dbReference type="InterPro" id="IPR058245">
    <property type="entry name" value="NreC/VraR/RcsB-like_REC"/>
</dbReference>
<dbReference type="SUPFAM" id="SSF52172">
    <property type="entry name" value="CheY-like"/>
    <property type="match status" value="1"/>
</dbReference>
<evidence type="ECO:0000259" key="6">
    <source>
        <dbReference type="PROSITE" id="PS50045"/>
    </source>
</evidence>
<dbReference type="Gene3D" id="3.40.50.2300">
    <property type="match status" value="1"/>
</dbReference>
<evidence type="ECO:0000256" key="3">
    <source>
        <dbReference type="ARBA" id="ARBA00023015"/>
    </source>
</evidence>
<keyword evidence="5" id="KW-0597">Phosphoprotein</keyword>
<evidence type="ECO:0000256" key="4">
    <source>
        <dbReference type="ARBA" id="ARBA00023163"/>
    </source>
</evidence>
<dbReference type="PROSITE" id="PS50110">
    <property type="entry name" value="RESPONSE_REGULATORY"/>
    <property type="match status" value="1"/>
</dbReference>
<reference evidence="8 9" key="1">
    <citation type="submission" date="2024-11" db="EMBL/GenBank/DDBJ databases">
        <authorList>
            <person name="Kaparullina E.N."/>
            <person name="Delegan Y.A."/>
            <person name="Doronina N.V."/>
        </authorList>
    </citation>
    <scope>NUCLEOTIDE SEQUENCE [LARGE SCALE GENOMIC DNA]</scope>
    <source>
        <strain evidence="8 9">7sh_L</strain>
    </source>
</reference>
<dbReference type="InterPro" id="IPR025662">
    <property type="entry name" value="Sigma_54_int_dom_ATP-bd_1"/>
</dbReference>
<feature type="modified residue" description="4-aspartylphosphate" evidence="5">
    <location>
        <position position="57"/>
    </location>
</feature>
<dbReference type="InterPro" id="IPR003593">
    <property type="entry name" value="AAA+_ATPase"/>
</dbReference>
<dbReference type="PROSITE" id="PS00675">
    <property type="entry name" value="SIGMA54_INTERACT_1"/>
    <property type="match status" value="1"/>
</dbReference>
<dbReference type="Gene3D" id="1.10.8.60">
    <property type="match status" value="1"/>
</dbReference>
<dbReference type="EMBL" id="JBIWXY010000001">
    <property type="protein sequence ID" value="MFJ5446470.1"/>
    <property type="molecule type" value="Genomic_DNA"/>
</dbReference>
<dbReference type="SUPFAM" id="SSF52540">
    <property type="entry name" value="P-loop containing nucleoside triphosphate hydrolases"/>
    <property type="match status" value="1"/>
</dbReference>
<dbReference type="InterPro" id="IPR002078">
    <property type="entry name" value="Sigma_54_int"/>
</dbReference>
<dbReference type="Gene3D" id="1.10.10.60">
    <property type="entry name" value="Homeodomain-like"/>
    <property type="match status" value="1"/>
</dbReference>
<dbReference type="InterPro" id="IPR058031">
    <property type="entry name" value="AAA_lid_NorR"/>
</dbReference>
<keyword evidence="2" id="KW-0067">ATP-binding</keyword>
<evidence type="ECO:0000313" key="9">
    <source>
        <dbReference type="Proteomes" id="UP001617669"/>
    </source>
</evidence>
<dbReference type="CDD" id="cd17535">
    <property type="entry name" value="REC_NarL-like"/>
    <property type="match status" value="1"/>
</dbReference>
<dbReference type="SUPFAM" id="SSF46689">
    <property type="entry name" value="Homeodomain-like"/>
    <property type="match status" value="1"/>
</dbReference>
<dbReference type="CDD" id="cd00009">
    <property type="entry name" value="AAA"/>
    <property type="match status" value="1"/>
</dbReference>
<dbReference type="PROSITE" id="PS50045">
    <property type="entry name" value="SIGMA54_INTERACT_4"/>
    <property type="match status" value="1"/>
</dbReference>
<sequence>MVAQLPALIIIDDDPLITDTLHFLLGKDFEVYVAESRMQARSLLRQLESPPPLALVDLGLPPVPHKPDEGFKVIGELLAHAPTMKILVLSGQNEEANVKHALALGAVDFIPKPCDVERLRQLLHNALKLQDAELGETVNAEEGGGLLGISLPMQTLRTQITQFADAPFPVLIEGESGSGKELVASCLHRLSRRSQQPYLSLNCAAISPNLAESILFGHGKGSFTGAANAHSGYFEDAGEGTLFLDEIGELPLELQAKLLRVLENGEYQRIGETQSRRSRARIVAATNRDLREEVRAGNFRIDLYHRLSVFSVRVPPLRDLEQDRYVLLDHFNQFYARETGQKTFALDDQAKQRWLGYHFPGNVRELRNIIIRLVAKYSGQLVTDAQLAAELDLMHTGLGQVAGHGVEAPLLTDESAMASQAHKHLQTQANVNLDQVLKSWERAYVDAAMRITHGNLSQAAKLLGINRTTLYSRIQLQQDYKGE</sequence>
<feature type="domain" description="Response regulatory" evidence="7">
    <location>
        <begin position="7"/>
        <end position="127"/>
    </location>
</feature>
<dbReference type="InterPro" id="IPR009057">
    <property type="entry name" value="Homeodomain-like_sf"/>
</dbReference>
<evidence type="ECO:0000313" key="8">
    <source>
        <dbReference type="EMBL" id="MFJ5446470.1"/>
    </source>
</evidence>
<evidence type="ECO:0000256" key="1">
    <source>
        <dbReference type="ARBA" id="ARBA00022741"/>
    </source>
</evidence>
<dbReference type="PROSITE" id="PS00688">
    <property type="entry name" value="SIGMA54_INTERACT_3"/>
    <property type="match status" value="1"/>
</dbReference>
<keyword evidence="9" id="KW-1185">Reference proteome</keyword>
<dbReference type="PRINTS" id="PR01590">
    <property type="entry name" value="HTHFIS"/>
</dbReference>
<dbReference type="SMART" id="SM00382">
    <property type="entry name" value="AAA"/>
    <property type="match status" value="1"/>
</dbReference>
<keyword evidence="4" id="KW-0804">Transcription</keyword>
<dbReference type="Pfam" id="PF00158">
    <property type="entry name" value="Sigma54_activat"/>
    <property type="match status" value="1"/>
</dbReference>
<dbReference type="Pfam" id="PF00072">
    <property type="entry name" value="Response_reg"/>
    <property type="match status" value="1"/>
</dbReference>
<organism evidence="8 9">
    <name type="scientific">Methylobacillus methanolivorans</name>
    <dbReference type="NCBI Taxonomy" id="1848927"/>
    <lineage>
        <taxon>Bacteria</taxon>
        <taxon>Pseudomonadati</taxon>
        <taxon>Pseudomonadota</taxon>
        <taxon>Betaproteobacteria</taxon>
        <taxon>Nitrosomonadales</taxon>
        <taxon>Methylophilaceae</taxon>
        <taxon>Methylobacillus</taxon>
    </lineage>
</organism>
<dbReference type="Proteomes" id="UP001617669">
    <property type="component" value="Unassembled WGS sequence"/>
</dbReference>